<dbReference type="EMBL" id="CP099468">
    <property type="protein sequence ID" value="USQ85958.1"/>
    <property type="molecule type" value="Genomic_DNA"/>
</dbReference>
<reference evidence="1" key="1">
    <citation type="submission" date="2022-06" db="EMBL/GenBank/DDBJ databases">
        <title>Complete genome sequence of soil microorganisms Streptomyces sp. Qhu-M197 isolated from Alpine meadows habitats on the Tibetan Plateau.</title>
        <authorList>
            <person name="Zhang B."/>
            <person name="Xiang X."/>
            <person name="Fan J."/>
        </authorList>
    </citation>
    <scope>NUCLEOTIDE SEQUENCE</scope>
    <source>
        <strain evidence="1">Qhu-M197</strain>
    </source>
</reference>
<accession>A0ABY4ZA99</accession>
<keyword evidence="2" id="KW-1185">Reference proteome</keyword>
<sequence>MEPLPVPSDGELYEQIAARVPPVDVERVRGVLSAHGIQLTSPLPARRQLVVHRLYCEGTKTGTDDNDGPFTVD</sequence>
<organism evidence="1 2">
    <name type="scientific">Streptomyces phaeoluteigriseus</name>
    <dbReference type="NCBI Taxonomy" id="114686"/>
    <lineage>
        <taxon>Bacteria</taxon>
        <taxon>Bacillati</taxon>
        <taxon>Actinomycetota</taxon>
        <taxon>Actinomycetes</taxon>
        <taxon>Kitasatosporales</taxon>
        <taxon>Streptomycetaceae</taxon>
        <taxon>Streptomyces</taxon>
        <taxon>Streptomyces aurantiacus group</taxon>
    </lineage>
</organism>
<dbReference type="RefSeq" id="WP_252551235.1">
    <property type="nucleotide sequence ID" value="NZ_CP099468.1"/>
</dbReference>
<proteinExistence type="predicted"/>
<protein>
    <submittedName>
        <fullName evidence="1">Uncharacterized protein</fullName>
    </submittedName>
</protein>
<name>A0ABY4ZA99_9ACTN</name>
<dbReference type="Proteomes" id="UP001056374">
    <property type="component" value="Chromosome"/>
</dbReference>
<evidence type="ECO:0000313" key="2">
    <source>
        <dbReference type="Proteomes" id="UP001056374"/>
    </source>
</evidence>
<gene>
    <name evidence="1" type="ORF">NFX46_20875</name>
</gene>
<evidence type="ECO:0000313" key="1">
    <source>
        <dbReference type="EMBL" id="USQ85958.1"/>
    </source>
</evidence>